<keyword evidence="1" id="KW-0479">Metal-binding</keyword>
<evidence type="ECO:0000313" key="3">
    <source>
        <dbReference type="EMBL" id="KUL21167.1"/>
    </source>
</evidence>
<dbReference type="InterPro" id="IPR051682">
    <property type="entry name" value="Mito_Persulfide_Diox"/>
</dbReference>
<dbReference type="InterPro" id="IPR001763">
    <property type="entry name" value="Rhodanese-like_dom"/>
</dbReference>
<dbReference type="EMBL" id="LLZG01000411">
    <property type="protein sequence ID" value="KUL21167.1"/>
    <property type="molecule type" value="Genomic_DNA"/>
</dbReference>
<dbReference type="SMART" id="SM00849">
    <property type="entry name" value="Lactamase_B"/>
    <property type="match status" value="1"/>
</dbReference>
<keyword evidence="3" id="KW-0378">Hydrolase</keyword>
<dbReference type="InterPro" id="IPR036873">
    <property type="entry name" value="Rhodanese-like_dom_sf"/>
</dbReference>
<dbReference type="SUPFAM" id="SSF56281">
    <property type="entry name" value="Metallo-hydrolase/oxidoreductase"/>
    <property type="match status" value="1"/>
</dbReference>
<keyword evidence="4" id="KW-1185">Reference proteome</keyword>
<sequence length="575" mass="59908">MYFVDTIEVPGLGNRGYLAGGAHSAAVVDPPRDIDRVIAAAARRGVRITHVVETHVHNDYVTGGLELARITGAAYLVPAAARVGYERVPVADGDRTEIDDGLVLRALATPGHTPHHTSYVLEEVAQENARAVAVFTGGSLLIGTVGRPDLVEPGLTGRLARAQYDSAHRLADELPDETAVLPTHGFGSFCSATQAAGGAVTTIGRERAVNEALVKDVDAFVADLLAGLDDIPAYYVHMGPANAQGPAPVDLTPPRTADAEEIAARLAAGEWVVDLRNRVAFAEGHVAGSLNFAAEGQLATYLAWLLPWGKPVTLLAETPAELADAQRELVRVGIDRPAAAATGSPADWIRHGEWPRSFPRGTFAELAAAQSAAAQLAPQDGLVVLDVRRASERDAGWISGSVHIPLHQLRDRLPEIPDGTVWVHCAGGMRAAIAASLLDAAGRDVVAVDDGFAAARDAGLPMARITAAEAEVRAGSDAVLLDVREPDEWATGHAPGAVLAPLSSLTAGELLPEAAQGRPVVAICRSGKRSREAAALLTARGGTDVVDVVGGMRAWVEAGLPVVAEPGACTPGRPR</sequence>
<dbReference type="SUPFAM" id="SSF52821">
    <property type="entry name" value="Rhodanese/Cell cycle control phosphatase"/>
    <property type="match status" value="3"/>
</dbReference>
<dbReference type="GO" id="GO:0016787">
    <property type="term" value="F:hydrolase activity"/>
    <property type="evidence" value="ECO:0007669"/>
    <property type="project" value="UniProtKB-KW"/>
</dbReference>
<dbReference type="GO" id="GO:0006749">
    <property type="term" value="P:glutathione metabolic process"/>
    <property type="evidence" value="ECO:0007669"/>
    <property type="project" value="InterPro"/>
</dbReference>
<dbReference type="PROSITE" id="PS50206">
    <property type="entry name" value="RHODANESE_3"/>
    <property type="match status" value="3"/>
</dbReference>
<reference evidence="4" key="1">
    <citation type="submission" date="2015-10" db="EMBL/GenBank/DDBJ databases">
        <authorList>
            <person name="Ju K.-S."/>
            <person name="Doroghazi J.R."/>
            <person name="Metcalf W.W."/>
        </authorList>
    </citation>
    <scope>NUCLEOTIDE SEQUENCE [LARGE SCALE GENOMIC DNA]</scope>
    <source>
        <strain evidence="4">NRRL 3151</strain>
    </source>
</reference>
<accession>A0A101J6K6</accession>
<dbReference type="PANTHER" id="PTHR43084">
    <property type="entry name" value="PERSULFIDE DIOXYGENASE ETHE1"/>
    <property type="match status" value="1"/>
</dbReference>
<dbReference type="InterPro" id="IPR044528">
    <property type="entry name" value="POD-like_MBL-fold"/>
</dbReference>
<gene>
    <name evidence="3" type="ORF">ADL12_45950</name>
</gene>
<dbReference type="Gene3D" id="3.40.250.10">
    <property type="entry name" value="Rhodanese-like domain"/>
    <property type="match status" value="3"/>
</dbReference>
<dbReference type="Proteomes" id="UP000053923">
    <property type="component" value="Unassembled WGS sequence"/>
</dbReference>
<name>A0A101J6K6_9ACTN</name>
<comment type="caution">
    <text evidence="3">The sequence shown here is derived from an EMBL/GenBank/DDBJ whole genome shotgun (WGS) entry which is preliminary data.</text>
</comment>
<dbReference type="CDD" id="cd07724">
    <property type="entry name" value="POD-like_MBL-fold"/>
    <property type="match status" value="1"/>
</dbReference>
<dbReference type="SMART" id="SM00450">
    <property type="entry name" value="RHOD"/>
    <property type="match status" value="2"/>
</dbReference>
<dbReference type="Gene3D" id="3.60.15.10">
    <property type="entry name" value="Ribonuclease Z/Hydroxyacylglutathione hydrolase-like"/>
    <property type="match status" value="1"/>
</dbReference>
<evidence type="ECO:0000256" key="1">
    <source>
        <dbReference type="ARBA" id="ARBA00022723"/>
    </source>
</evidence>
<proteinExistence type="predicted"/>
<evidence type="ECO:0000259" key="2">
    <source>
        <dbReference type="PROSITE" id="PS50206"/>
    </source>
</evidence>
<dbReference type="GO" id="GO:0046872">
    <property type="term" value="F:metal ion binding"/>
    <property type="evidence" value="ECO:0007669"/>
    <property type="project" value="UniProtKB-KW"/>
</dbReference>
<dbReference type="InterPro" id="IPR036866">
    <property type="entry name" value="RibonucZ/Hydroxyglut_hydro"/>
</dbReference>
<feature type="domain" description="Rhodanese" evidence="2">
    <location>
        <begin position="474"/>
        <end position="564"/>
    </location>
</feature>
<feature type="domain" description="Rhodanese" evidence="2">
    <location>
        <begin position="266"/>
        <end position="357"/>
    </location>
</feature>
<dbReference type="InterPro" id="IPR001279">
    <property type="entry name" value="Metallo-B-lactamas"/>
</dbReference>
<dbReference type="GO" id="GO:0070813">
    <property type="term" value="P:hydrogen sulfide metabolic process"/>
    <property type="evidence" value="ECO:0007669"/>
    <property type="project" value="TreeGrafter"/>
</dbReference>
<evidence type="ECO:0000313" key="4">
    <source>
        <dbReference type="Proteomes" id="UP000053923"/>
    </source>
</evidence>
<feature type="domain" description="Rhodanese" evidence="2">
    <location>
        <begin position="378"/>
        <end position="464"/>
    </location>
</feature>
<dbReference type="AlphaFoldDB" id="A0A101J6K6"/>
<dbReference type="PANTHER" id="PTHR43084:SF1">
    <property type="entry name" value="PERSULFIDE DIOXYGENASE ETHE1, MITOCHONDRIAL"/>
    <property type="match status" value="1"/>
</dbReference>
<dbReference type="CDD" id="cd00158">
    <property type="entry name" value="RHOD"/>
    <property type="match status" value="2"/>
</dbReference>
<dbReference type="OrthoDB" id="3196337at2"/>
<dbReference type="Pfam" id="PF00581">
    <property type="entry name" value="Rhodanese"/>
    <property type="match status" value="2"/>
</dbReference>
<protein>
    <submittedName>
        <fullName evidence="3">MBL fold metallo-hydrolase</fullName>
    </submittedName>
</protein>
<dbReference type="GO" id="GO:0050313">
    <property type="term" value="F:sulfur dioxygenase activity"/>
    <property type="evidence" value="ECO:0007669"/>
    <property type="project" value="InterPro"/>
</dbReference>
<organism evidence="3 4">
    <name type="scientific">Streptomyces regalis</name>
    <dbReference type="NCBI Taxonomy" id="68262"/>
    <lineage>
        <taxon>Bacteria</taxon>
        <taxon>Bacillati</taxon>
        <taxon>Actinomycetota</taxon>
        <taxon>Actinomycetes</taxon>
        <taxon>Kitasatosporales</taxon>
        <taxon>Streptomycetaceae</taxon>
        <taxon>Streptomyces</taxon>
    </lineage>
</organism>